<dbReference type="PANTHER" id="PTHR34224">
    <property type="entry name" value="INTERACTOR OF CONSTITUTIVE ACTIVE ROPS 2, CHLOROPLASTIC-RELATED"/>
    <property type="match status" value="1"/>
</dbReference>
<dbReference type="PANTHER" id="PTHR34224:SF4">
    <property type="entry name" value="INTERACTOR OF CONSTITUTIVE ACTIVE ROPS 2, CHLOROPLASTIC"/>
    <property type="match status" value="1"/>
</dbReference>
<keyword evidence="4" id="KW-1185">Reference proteome</keyword>
<evidence type="ECO:0000313" key="4">
    <source>
        <dbReference type="Proteomes" id="UP000829196"/>
    </source>
</evidence>
<accession>A0A8T3B977</accession>
<protein>
    <submittedName>
        <fullName evidence="3">Uncharacterized protein</fullName>
    </submittedName>
</protein>
<dbReference type="InterPro" id="IPR029688">
    <property type="entry name" value="ICR"/>
</dbReference>
<evidence type="ECO:0000313" key="3">
    <source>
        <dbReference type="EMBL" id="KAI0508063.1"/>
    </source>
</evidence>
<evidence type="ECO:0000256" key="1">
    <source>
        <dbReference type="ARBA" id="ARBA00009778"/>
    </source>
</evidence>
<comment type="similarity">
    <text evidence="1">Belongs to the ICR family.</text>
</comment>
<keyword evidence="2" id="KW-0175">Coiled coil</keyword>
<name>A0A8T3B977_DENNO</name>
<dbReference type="AlphaFoldDB" id="A0A8T3B977"/>
<organism evidence="3 4">
    <name type="scientific">Dendrobium nobile</name>
    <name type="common">Orchid</name>
    <dbReference type="NCBI Taxonomy" id="94219"/>
    <lineage>
        <taxon>Eukaryota</taxon>
        <taxon>Viridiplantae</taxon>
        <taxon>Streptophyta</taxon>
        <taxon>Embryophyta</taxon>
        <taxon>Tracheophyta</taxon>
        <taxon>Spermatophyta</taxon>
        <taxon>Magnoliopsida</taxon>
        <taxon>Liliopsida</taxon>
        <taxon>Asparagales</taxon>
        <taxon>Orchidaceae</taxon>
        <taxon>Epidendroideae</taxon>
        <taxon>Malaxideae</taxon>
        <taxon>Dendrobiinae</taxon>
        <taxon>Dendrobium</taxon>
    </lineage>
</organism>
<sequence>MLDRVPAISFLKLDQWRKAAEAASAILTSGNDGRNIVDSNKNSISGKLTNLLFFDDLDDESLKKNNTLLRKIGEFWKKSPI</sequence>
<gene>
    <name evidence="3" type="ORF">KFK09_014197</name>
</gene>
<comment type="caution">
    <text evidence="3">The sequence shown here is derived from an EMBL/GenBank/DDBJ whole genome shotgun (WGS) entry which is preliminary data.</text>
</comment>
<proteinExistence type="inferred from homology"/>
<dbReference type="Proteomes" id="UP000829196">
    <property type="component" value="Unassembled WGS sequence"/>
</dbReference>
<dbReference type="EMBL" id="JAGYWB010000010">
    <property type="protein sequence ID" value="KAI0508063.1"/>
    <property type="molecule type" value="Genomic_DNA"/>
</dbReference>
<dbReference type="OrthoDB" id="1932291at2759"/>
<reference evidence="3" key="1">
    <citation type="journal article" date="2022" name="Front. Genet.">
        <title>Chromosome-Scale Assembly of the Dendrobium nobile Genome Provides Insights Into the Molecular Mechanism of the Biosynthesis of the Medicinal Active Ingredient of Dendrobium.</title>
        <authorList>
            <person name="Xu Q."/>
            <person name="Niu S.-C."/>
            <person name="Li K.-L."/>
            <person name="Zheng P.-J."/>
            <person name="Zhang X.-J."/>
            <person name="Jia Y."/>
            <person name="Liu Y."/>
            <person name="Niu Y.-X."/>
            <person name="Yu L.-H."/>
            <person name="Chen D.-F."/>
            <person name="Zhang G.-Q."/>
        </authorList>
    </citation>
    <scope>NUCLEOTIDE SEQUENCE</scope>
    <source>
        <tissue evidence="3">Leaf</tissue>
    </source>
</reference>
<evidence type="ECO:0000256" key="2">
    <source>
        <dbReference type="ARBA" id="ARBA00023054"/>
    </source>
</evidence>